<dbReference type="PANTHER" id="PTHR31286:SF167">
    <property type="entry name" value="OS09G0268800 PROTEIN"/>
    <property type="match status" value="1"/>
</dbReference>
<dbReference type="SUPFAM" id="SSF57756">
    <property type="entry name" value="Retrovirus zinc finger-like domains"/>
    <property type="match status" value="1"/>
</dbReference>
<evidence type="ECO:0000259" key="2">
    <source>
        <dbReference type="PROSITE" id="PS50158"/>
    </source>
</evidence>
<dbReference type="PROSITE" id="PS50158">
    <property type="entry name" value="ZF_CCHC"/>
    <property type="match status" value="1"/>
</dbReference>
<keyword evidence="1" id="KW-0863">Zinc-finger</keyword>
<keyword evidence="3" id="KW-0808">Transferase</keyword>
<dbReference type="Pfam" id="PF14111">
    <property type="entry name" value="DUF4283"/>
    <property type="match status" value="1"/>
</dbReference>
<evidence type="ECO:0000256" key="1">
    <source>
        <dbReference type="PROSITE-ProRule" id="PRU00047"/>
    </source>
</evidence>
<evidence type="ECO:0000313" key="4">
    <source>
        <dbReference type="Proteomes" id="UP001151760"/>
    </source>
</evidence>
<dbReference type="GO" id="GO:0003964">
    <property type="term" value="F:RNA-directed DNA polymerase activity"/>
    <property type="evidence" value="ECO:0007669"/>
    <property type="project" value="UniProtKB-KW"/>
</dbReference>
<name>A0ABQ5CRP5_9ASTR</name>
<dbReference type="InterPro" id="IPR001878">
    <property type="entry name" value="Znf_CCHC"/>
</dbReference>
<dbReference type="Pfam" id="PF14392">
    <property type="entry name" value="zf-CCHC_4"/>
    <property type="match status" value="1"/>
</dbReference>
<keyword evidence="3" id="KW-0548">Nucleotidyltransferase</keyword>
<dbReference type="InterPro" id="IPR025558">
    <property type="entry name" value="DUF4283"/>
</dbReference>
<gene>
    <name evidence="3" type="ORF">Tco_0909965</name>
</gene>
<dbReference type="Proteomes" id="UP001151760">
    <property type="component" value="Unassembled WGS sequence"/>
</dbReference>
<comment type="caution">
    <text evidence="3">The sequence shown here is derived from an EMBL/GenBank/DDBJ whole genome shotgun (WGS) entry which is preliminary data.</text>
</comment>
<proteinExistence type="predicted"/>
<keyword evidence="3" id="KW-0695">RNA-directed DNA polymerase</keyword>
<dbReference type="InterPro" id="IPR040256">
    <property type="entry name" value="At4g02000-like"/>
</dbReference>
<feature type="domain" description="CCHC-type" evidence="2">
    <location>
        <begin position="196"/>
        <end position="209"/>
    </location>
</feature>
<dbReference type="EMBL" id="BQNB010014564">
    <property type="protein sequence ID" value="GJT29690.1"/>
    <property type="molecule type" value="Genomic_DNA"/>
</dbReference>
<sequence length="237" mass="27749">MSNLLINEAEHEVVDFADDDTHDERQFTLVGKVYTGRVMNFQKLKRISMAAWRPRRSVRIQELEDGLFLAMFKHVVDMSCVLDEGPWSVKRDMVILKPLDEDEQPSNMEMSKSPFWIRLLNLSFSRRSENYVRAIAGRLGTILEVDTHHLKEGSKYIRVRVMIDVSKPLCQHLFVTNRKHEKVTVGLCYERLPNFCYWCGHLGHTEKECLNKPTNIDGKVFENWPFQESLRAPPIRE</sequence>
<dbReference type="InterPro" id="IPR025836">
    <property type="entry name" value="Zn_knuckle_CX2CX4HX4C"/>
</dbReference>
<keyword evidence="1" id="KW-0479">Metal-binding</keyword>
<accession>A0ABQ5CRP5</accession>
<keyword evidence="1" id="KW-0862">Zinc</keyword>
<organism evidence="3 4">
    <name type="scientific">Tanacetum coccineum</name>
    <dbReference type="NCBI Taxonomy" id="301880"/>
    <lineage>
        <taxon>Eukaryota</taxon>
        <taxon>Viridiplantae</taxon>
        <taxon>Streptophyta</taxon>
        <taxon>Embryophyta</taxon>
        <taxon>Tracheophyta</taxon>
        <taxon>Spermatophyta</taxon>
        <taxon>Magnoliopsida</taxon>
        <taxon>eudicotyledons</taxon>
        <taxon>Gunneridae</taxon>
        <taxon>Pentapetalae</taxon>
        <taxon>asterids</taxon>
        <taxon>campanulids</taxon>
        <taxon>Asterales</taxon>
        <taxon>Asteraceae</taxon>
        <taxon>Asteroideae</taxon>
        <taxon>Anthemideae</taxon>
        <taxon>Anthemidinae</taxon>
        <taxon>Tanacetum</taxon>
    </lineage>
</organism>
<dbReference type="InterPro" id="IPR036875">
    <property type="entry name" value="Znf_CCHC_sf"/>
</dbReference>
<protein>
    <submittedName>
        <fullName evidence="3">Reverse transcriptase</fullName>
    </submittedName>
</protein>
<dbReference type="PANTHER" id="PTHR31286">
    <property type="entry name" value="GLYCINE-RICH CELL WALL STRUCTURAL PROTEIN 1.8-LIKE"/>
    <property type="match status" value="1"/>
</dbReference>
<reference evidence="3" key="2">
    <citation type="submission" date="2022-01" db="EMBL/GenBank/DDBJ databases">
        <authorList>
            <person name="Yamashiro T."/>
            <person name="Shiraishi A."/>
            <person name="Satake H."/>
            <person name="Nakayama K."/>
        </authorList>
    </citation>
    <scope>NUCLEOTIDE SEQUENCE</scope>
</reference>
<reference evidence="3" key="1">
    <citation type="journal article" date="2022" name="Int. J. Mol. Sci.">
        <title>Draft Genome of Tanacetum Coccineum: Genomic Comparison of Closely Related Tanacetum-Family Plants.</title>
        <authorList>
            <person name="Yamashiro T."/>
            <person name="Shiraishi A."/>
            <person name="Nakayama K."/>
            <person name="Satake H."/>
        </authorList>
    </citation>
    <scope>NUCLEOTIDE SEQUENCE</scope>
</reference>
<keyword evidence="4" id="KW-1185">Reference proteome</keyword>
<evidence type="ECO:0000313" key="3">
    <source>
        <dbReference type="EMBL" id="GJT29690.1"/>
    </source>
</evidence>